<gene>
    <name evidence="2" type="ORF">CEXT_406891</name>
</gene>
<name>A0AAV4XW71_CAEEX</name>
<reference evidence="2 3" key="1">
    <citation type="submission" date="2021-06" db="EMBL/GenBank/DDBJ databases">
        <title>Caerostris extrusa draft genome.</title>
        <authorList>
            <person name="Kono N."/>
            <person name="Arakawa K."/>
        </authorList>
    </citation>
    <scope>NUCLEOTIDE SEQUENCE [LARGE SCALE GENOMIC DNA]</scope>
</reference>
<feature type="region of interest" description="Disordered" evidence="1">
    <location>
        <begin position="78"/>
        <end position="99"/>
    </location>
</feature>
<evidence type="ECO:0000313" key="2">
    <source>
        <dbReference type="EMBL" id="GIY98994.1"/>
    </source>
</evidence>
<sequence>MGNGSVFKGTVWDFAHLSGKAGSFNPFASPRPTPRAQQAPRPRSSQRIPVTHMHAHARLMSRTDKTRIQIRIGLDSARNRNTHIPASKEGLPLNGSSSL</sequence>
<dbReference type="AlphaFoldDB" id="A0AAV4XW71"/>
<dbReference type="EMBL" id="BPLR01000993">
    <property type="protein sequence ID" value="GIY98994.1"/>
    <property type="molecule type" value="Genomic_DNA"/>
</dbReference>
<feature type="compositionally biased region" description="Low complexity" evidence="1">
    <location>
        <begin position="28"/>
        <end position="47"/>
    </location>
</feature>
<evidence type="ECO:0000313" key="3">
    <source>
        <dbReference type="Proteomes" id="UP001054945"/>
    </source>
</evidence>
<keyword evidence="3" id="KW-1185">Reference proteome</keyword>
<feature type="region of interest" description="Disordered" evidence="1">
    <location>
        <begin position="22"/>
        <end position="49"/>
    </location>
</feature>
<protein>
    <submittedName>
        <fullName evidence="2">Uncharacterized protein</fullName>
    </submittedName>
</protein>
<comment type="caution">
    <text evidence="2">The sequence shown here is derived from an EMBL/GenBank/DDBJ whole genome shotgun (WGS) entry which is preliminary data.</text>
</comment>
<evidence type="ECO:0000256" key="1">
    <source>
        <dbReference type="SAM" id="MobiDB-lite"/>
    </source>
</evidence>
<organism evidence="2 3">
    <name type="scientific">Caerostris extrusa</name>
    <name type="common">Bark spider</name>
    <name type="synonym">Caerostris bankana</name>
    <dbReference type="NCBI Taxonomy" id="172846"/>
    <lineage>
        <taxon>Eukaryota</taxon>
        <taxon>Metazoa</taxon>
        <taxon>Ecdysozoa</taxon>
        <taxon>Arthropoda</taxon>
        <taxon>Chelicerata</taxon>
        <taxon>Arachnida</taxon>
        <taxon>Araneae</taxon>
        <taxon>Araneomorphae</taxon>
        <taxon>Entelegynae</taxon>
        <taxon>Araneoidea</taxon>
        <taxon>Araneidae</taxon>
        <taxon>Caerostris</taxon>
    </lineage>
</organism>
<accession>A0AAV4XW71</accession>
<dbReference type="Proteomes" id="UP001054945">
    <property type="component" value="Unassembled WGS sequence"/>
</dbReference>
<proteinExistence type="predicted"/>